<keyword evidence="2" id="KW-0479">Metal-binding</keyword>
<dbReference type="InterPro" id="IPR013087">
    <property type="entry name" value="Znf_C2H2_type"/>
</dbReference>
<dbReference type="FunFam" id="3.30.160.60:FF:002343">
    <property type="entry name" value="Zinc finger protein 33A"/>
    <property type="match status" value="1"/>
</dbReference>
<dbReference type="PANTHER" id="PTHR16515:SF20">
    <property type="entry name" value="PR DOMAIN ZINC FINGER PROTEIN 12"/>
    <property type="match status" value="1"/>
</dbReference>
<keyword evidence="4 9" id="KW-0863">Zinc-finger</keyword>
<evidence type="ECO:0000256" key="4">
    <source>
        <dbReference type="ARBA" id="ARBA00022771"/>
    </source>
</evidence>
<evidence type="ECO:0000313" key="12">
    <source>
        <dbReference type="EMBL" id="KAI6654623.1"/>
    </source>
</evidence>
<dbReference type="SUPFAM" id="SSF57667">
    <property type="entry name" value="beta-beta-alpha zinc fingers"/>
    <property type="match status" value="2"/>
</dbReference>
<keyword evidence="13" id="KW-1185">Reference proteome</keyword>
<feature type="domain" description="SET" evidence="11">
    <location>
        <begin position="47"/>
        <end position="166"/>
    </location>
</feature>
<evidence type="ECO:0000256" key="7">
    <source>
        <dbReference type="ARBA" id="ARBA00023163"/>
    </source>
</evidence>
<dbReference type="SMART" id="SM00317">
    <property type="entry name" value="SET"/>
    <property type="match status" value="1"/>
</dbReference>
<feature type="domain" description="C2H2-type" evidence="10">
    <location>
        <begin position="261"/>
        <end position="288"/>
    </location>
</feature>
<dbReference type="PROSITE" id="PS50157">
    <property type="entry name" value="ZINC_FINGER_C2H2_2"/>
    <property type="match status" value="3"/>
</dbReference>
<comment type="caution">
    <text evidence="12">The sequence shown here is derived from an EMBL/GenBank/DDBJ whole genome shotgun (WGS) entry which is preliminary data.</text>
</comment>
<dbReference type="InterPro" id="IPR046341">
    <property type="entry name" value="SET_dom_sf"/>
</dbReference>
<sequence length="329" mass="37211">MSSIENGMVAGYLKTLLYDNLVVIPTDNTMLEYQELISKELQNCQQDLIECRQSSAQLNSIGLFCKGDILQGSKIGPYIGQDYSVCDIGADKGDYWEIYDVDENGQPDKLSCLLVGSPSYENWMQFVRYARNKREQNLEVVPVDGKIYFRAVRDIKSNEELLVWFSDFYELKFGIPSVYSVEDNEVNLEVGSEYETPTLSLCNGSLPVLKGRPQSLLHGLFMPSEDGPKQKVWKCIRCTKTFISSGSLRAHARIHTGEKPYTCTFCQRSFCQMSTLRSHIRLHTGEKPFKCDVCHRSFTQSAGLRSHKKTHKSPPVDGVVLYSTVPPAK</sequence>
<evidence type="ECO:0000256" key="2">
    <source>
        <dbReference type="ARBA" id="ARBA00022723"/>
    </source>
</evidence>
<dbReference type="AlphaFoldDB" id="A0AAV7K0Z6"/>
<evidence type="ECO:0000259" key="10">
    <source>
        <dbReference type="PROSITE" id="PS50157"/>
    </source>
</evidence>
<feature type="domain" description="C2H2-type" evidence="10">
    <location>
        <begin position="233"/>
        <end position="260"/>
    </location>
</feature>
<dbReference type="Gene3D" id="2.170.270.10">
    <property type="entry name" value="SET domain"/>
    <property type="match status" value="1"/>
</dbReference>
<keyword evidence="7" id="KW-0804">Transcription</keyword>
<gene>
    <name evidence="12" type="ORF">LOD99_1018</name>
</gene>
<reference evidence="12 13" key="1">
    <citation type="journal article" date="2023" name="BMC Biol.">
        <title>The compact genome of the sponge Oopsacas minuta (Hexactinellida) is lacking key metazoan core genes.</title>
        <authorList>
            <person name="Santini S."/>
            <person name="Schenkelaars Q."/>
            <person name="Jourda C."/>
            <person name="Duchesne M."/>
            <person name="Belahbib H."/>
            <person name="Rocher C."/>
            <person name="Selva M."/>
            <person name="Riesgo A."/>
            <person name="Vervoort M."/>
            <person name="Leys S.P."/>
            <person name="Kodjabachian L."/>
            <person name="Le Bivic A."/>
            <person name="Borchiellini C."/>
            <person name="Claverie J.M."/>
            <person name="Renard E."/>
        </authorList>
    </citation>
    <scope>NUCLEOTIDE SEQUENCE [LARGE SCALE GENOMIC DNA]</scope>
    <source>
        <strain evidence="12">SPO-2</strain>
    </source>
</reference>
<dbReference type="EMBL" id="JAKMXF010000222">
    <property type="protein sequence ID" value="KAI6654623.1"/>
    <property type="molecule type" value="Genomic_DNA"/>
</dbReference>
<keyword evidence="8" id="KW-0539">Nucleus</keyword>
<evidence type="ECO:0000256" key="5">
    <source>
        <dbReference type="ARBA" id="ARBA00022833"/>
    </source>
</evidence>
<evidence type="ECO:0000256" key="1">
    <source>
        <dbReference type="ARBA" id="ARBA00004123"/>
    </source>
</evidence>
<dbReference type="InterPro" id="IPR001214">
    <property type="entry name" value="SET_dom"/>
</dbReference>
<dbReference type="GO" id="GO:0005634">
    <property type="term" value="C:nucleus"/>
    <property type="evidence" value="ECO:0007669"/>
    <property type="project" value="UniProtKB-SubCell"/>
</dbReference>
<dbReference type="PANTHER" id="PTHR16515">
    <property type="entry name" value="PR DOMAIN ZINC FINGER PROTEIN"/>
    <property type="match status" value="1"/>
</dbReference>
<evidence type="ECO:0000256" key="9">
    <source>
        <dbReference type="PROSITE-ProRule" id="PRU00042"/>
    </source>
</evidence>
<keyword evidence="5" id="KW-0862">Zinc</keyword>
<evidence type="ECO:0000256" key="3">
    <source>
        <dbReference type="ARBA" id="ARBA00022737"/>
    </source>
</evidence>
<dbReference type="GO" id="GO:0006357">
    <property type="term" value="P:regulation of transcription by RNA polymerase II"/>
    <property type="evidence" value="ECO:0007669"/>
    <property type="project" value="UniProtKB-ARBA"/>
</dbReference>
<organism evidence="12 13">
    <name type="scientific">Oopsacas minuta</name>
    <dbReference type="NCBI Taxonomy" id="111878"/>
    <lineage>
        <taxon>Eukaryota</taxon>
        <taxon>Metazoa</taxon>
        <taxon>Porifera</taxon>
        <taxon>Hexactinellida</taxon>
        <taxon>Hexasterophora</taxon>
        <taxon>Lyssacinosida</taxon>
        <taxon>Leucopsacidae</taxon>
        <taxon>Oopsacas</taxon>
    </lineage>
</organism>
<evidence type="ECO:0000313" key="13">
    <source>
        <dbReference type="Proteomes" id="UP001165289"/>
    </source>
</evidence>
<dbReference type="GO" id="GO:0008270">
    <property type="term" value="F:zinc ion binding"/>
    <property type="evidence" value="ECO:0007669"/>
    <property type="project" value="UniProtKB-KW"/>
</dbReference>
<dbReference type="SUPFAM" id="SSF82199">
    <property type="entry name" value="SET domain"/>
    <property type="match status" value="1"/>
</dbReference>
<dbReference type="Pfam" id="PF00096">
    <property type="entry name" value="zf-C2H2"/>
    <property type="match status" value="2"/>
</dbReference>
<name>A0AAV7K0Z6_9METZ</name>
<proteinExistence type="predicted"/>
<comment type="subcellular location">
    <subcellularLocation>
        <location evidence="1">Nucleus</location>
    </subcellularLocation>
</comment>
<dbReference type="InterPro" id="IPR036236">
    <property type="entry name" value="Znf_C2H2_sf"/>
</dbReference>
<dbReference type="Pfam" id="PF21549">
    <property type="entry name" value="PRDM2_PR"/>
    <property type="match status" value="1"/>
</dbReference>
<dbReference type="Gene3D" id="3.30.160.60">
    <property type="entry name" value="Classic Zinc Finger"/>
    <property type="match status" value="3"/>
</dbReference>
<dbReference type="SMART" id="SM00355">
    <property type="entry name" value="ZnF_C2H2"/>
    <property type="match status" value="3"/>
</dbReference>
<evidence type="ECO:0000259" key="11">
    <source>
        <dbReference type="PROSITE" id="PS50280"/>
    </source>
</evidence>
<feature type="domain" description="C2H2-type" evidence="10">
    <location>
        <begin position="289"/>
        <end position="316"/>
    </location>
</feature>
<evidence type="ECO:0000256" key="8">
    <source>
        <dbReference type="ARBA" id="ARBA00023242"/>
    </source>
</evidence>
<dbReference type="InterPro" id="IPR050331">
    <property type="entry name" value="Zinc_finger"/>
</dbReference>
<dbReference type="PROSITE" id="PS00028">
    <property type="entry name" value="ZINC_FINGER_C2H2_1"/>
    <property type="match status" value="3"/>
</dbReference>
<protein>
    <submittedName>
        <fullName evidence="12">PRDM12</fullName>
    </submittedName>
</protein>
<accession>A0AAV7K0Z6</accession>
<dbReference type="PROSITE" id="PS50280">
    <property type="entry name" value="SET"/>
    <property type="match status" value="1"/>
</dbReference>
<keyword evidence="3" id="KW-0677">Repeat</keyword>
<evidence type="ECO:0000256" key="6">
    <source>
        <dbReference type="ARBA" id="ARBA00023015"/>
    </source>
</evidence>
<dbReference type="FunFam" id="3.30.160.60:FF:001289">
    <property type="entry name" value="Zinc finger protein 574"/>
    <property type="match status" value="1"/>
</dbReference>
<dbReference type="Proteomes" id="UP001165289">
    <property type="component" value="Unassembled WGS sequence"/>
</dbReference>
<keyword evidence="6" id="KW-0805">Transcription regulation</keyword>